<keyword evidence="3" id="KW-0805">Transcription regulation</keyword>
<dbReference type="InterPro" id="IPR036955">
    <property type="entry name" value="AP2/ERF_dom_sf"/>
</dbReference>
<evidence type="ECO:0000313" key="11">
    <source>
        <dbReference type="EMBL" id="EYU21967.1"/>
    </source>
</evidence>
<reference evidence="11 12" key="1">
    <citation type="journal article" date="2013" name="Proc. Natl. Acad. Sci. U.S.A.">
        <title>Fine-scale variation in meiotic recombination in Mimulus inferred from population shotgun sequencing.</title>
        <authorList>
            <person name="Hellsten U."/>
            <person name="Wright K.M."/>
            <person name="Jenkins J."/>
            <person name="Shu S."/>
            <person name="Yuan Y."/>
            <person name="Wessler S.R."/>
            <person name="Schmutz J."/>
            <person name="Willis J.H."/>
            <person name="Rokhsar D.S."/>
        </authorList>
    </citation>
    <scope>NUCLEOTIDE SEQUENCE [LARGE SCALE GENOMIC DNA]</scope>
    <source>
        <strain evidence="12">cv. DUN x IM62</strain>
    </source>
</reference>
<keyword evidence="12" id="KW-1185">Reference proteome</keyword>
<feature type="non-terminal residue" evidence="11">
    <location>
        <position position="1"/>
    </location>
</feature>
<evidence type="ECO:0000313" key="12">
    <source>
        <dbReference type="Proteomes" id="UP000030748"/>
    </source>
</evidence>
<comment type="similarity">
    <text evidence="8">Belongs to the AP2/ERF transcription factor family. ERF subfamily.</text>
</comment>
<evidence type="ECO:0000256" key="3">
    <source>
        <dbReference type="ARBA" id="ARBA00023015"/>
    </source>
</evidence>
<comment type="subcellular location">
    <subcellularLocation>
        <location evidence="1">Nucleus</location>
    </subcellularLocation>
</comment>
<accession>A0A022Q094</accession>
<dbReference type="STRING" id="4155.A0A022Q094"/>
<evidence type="ECO:0000256" key="7">
    <source>
        <dbReference type="ARBA" id="ARBA00023242"/>
    </source>
</evidence>
<dbReference type="GO" id="GO:0003700">
    <property type="term" value="F:DNA-binding transcription factor activity"/>
    <property type="evidence" value="ECO:0007669"/>
    <property type="project" value="InterPro"/>
</dbReference>
<dbReference type="PRINTS" id="PR00367">
    <property type="entry name" value="ETHRSPELEMNT"/>
</dbReference>
<keyword evidence="7" id="KW-0539">Nucleus</keyword>
<dbReference type="GO" id="GO:0003677">
    <property type="term" value="F:DNA binding"/>
    <property type="evidence" value="ECO:0007669"/>
    <property type="project" value="UniProtKB-KW"/>
</dbReference>
<dbReference type="EMBL" id="KI632217">
    <property type="protein sequence ID" value="EYU21967.1"/>
    <property type="molecule type" value="Genomic_DNA"/>
</dbReference>
<evidence type="ECO:0000256" key="5">
    <source>
        <dbReference type="ARBA" id="ARBA00023159"/>
    </source>
</evidence>
<dbReference type="Pfam" id="PF00847">
    <property type="entry name" value="AP2"/>
    <property type="match status" value="1"/>
</dbReference>
<dbReference type="FunFam" id="3.30.730.10:FF:000001">
    <property type="entry name" value="Ethylene-responsive transcription factor 2"/>
    <property type="match status" value="1"/>
</dbReference>
<evidence type="ECO:0000256" key="8">
    <source>
        <dbReference type="ARBA" id="ARBA00024343"/>
    </source>
</evidence>
<evidence type="ECO:0000259" key="10">
    <source>
        <dbReference type="PROSITE" id="PS51032"/>
    </source>
</evidence>
<dbReference type="PANTHER" id="PTHR31985">
    <property type="entry name" value="ETHYLENE-RESPONSIVE TRANSCRIPTION FACTOR ERF042-RELATED"/>
    <property type="match status" value="1"/>
</dbReference>
<dbReference type="PANTHER" id="PTHR31985:SF215">
    <property type="entry name" value="OS02G0781300 PROTEIN"/>
    <property type="match status" value="1"/>
</dbReference>
<dbReference type="InterPro" id="IPR051032">
    <property type="entry name" value="AP2/ERF_TF_ERF_subfamily"/>
</dbReference>
<keyword evidence="6" id="KW-0804">Transcription</keyword>
<keyword evidence="2" id="KW-0611">Plant defense</keyword>
<feature type="domain" description="AP2/ERF" evidence="10">
    <location>
        <begin position="23"/>
        <end position="80"/>
    </location>
</feature>
<evidence type="ECO:0000256" key="2">
    <source>
        <dbReference type="ARBA" id="ARBA00022821"/>
    </source>
</evidence>
<gene>
    <name evidence="11" type="ORF">MIMGU_mgv1a023084mg</name>
</gene>
<feature type="region of interest" description="Disordered" evidence="9">
    <location>
        <begin position="104"/>
        <end position="125"/>
    </location>
</feature>
<dbReference type="PhylomeDB" id="A0A022Q094"/>
<dbReference type="Gene3D" id="3.30.730.10">
    <property type="entry name" value="AP2/ERF domain"/>
    <property type="match status" value="1"/>
</dbReference>
<dbReference type="GO" id="GO:0005634">
    <property type="term" value="C:nucleus"/>
    <property type="evidence" value="ECO:0007669"/>
    <property type="project" value="UniProtKB-SubCell"/>
</dbReference>
<evidence type="ECO:0000256" key="6">
    <source>
        <dbReference type="ARBA" id="ARBA00023163"/>
    </source>
</evidence>
<keyword evidence="4" id="KW-0238">DNA-binding</keyword>
<evidence type="ECO:0000256" key="1">
    <source>
        <dbReference type="ARBA" id="ARBA00004123"/>
    </source>
</evidence>
<dbReference type="AlphaFoldDB" id="A0A022Q094"/>
<name>A0A022Q094_ERYGU</name>
<dbReference type="CDD" id="cd00018">
    <property type="entry name" value="AP2"/>
    <property type="match status" value="1"/>
</dbReference>
<evidence type="ECO:0000256" key="4">
    <source>
        <dbReference type="ARBA" id="ARBA00023125"/>
    </source>
</evidence>
<dbReference type="InterPro" id="IPR016177">
    <property type="entry name" value="DNA-bd_dom_sf"/>
</dbReference>
<dbReference type="SUPFAM" id="SSF54171">
    <property type="entry name" value="DNA-binding domain"/>
    <property type="match status" value="1"/>
</dbReference>
<dbReference type="SMART" id="SM00380">
    <property type="entry name" value="AP2"/>
    <property type="match status" value="1"/>
</dbReference>
<proteinExistence type="inferred from homology"/>
<dbReference type="PROSITE" id="PS51032">
    <property type="entry name" value="AP2_ERF"/>
    <property type="match status" value="1"/>
</dbReference>
<dbReference type="GO" id="GO:0006952">
    <property type="term" value="P:defense response"/>
    <property type="evidence" value="ECO:0007669"/>
    <property type="project" value="UniProtKB-KW"/>
</dbReference>
<organism evidence="11 12">
    <name type="scientific">Erythranthe guttata</name>
    <name type="common">Yellow monkey flower</name>
    <name type="synonym">Mimulus guttatus</name>
    <dbReference type="NCBI Taxonomy" id="4155"/>
    <lineage>
        <taxon>Eukaryota</taxon>
        <taxon>Viridiplantae</taxon>
        <taxon>Streptophyta</taxon>
        <taxon>Embryophyta</taxon>
        <taxon>Tracheophyta</taxon>
        <taxon>Spermatophyta</taxon>
        <taxon>Magnoliopsida</taxon>
        <taxon>eudicotyledons</taxon>
        <taxon>Gunneridae</taxon>
        <taxon>Pentapetalae</taxon>
        <taxon>asterids</taxon>
        <taxon>lamiids</taxon>
        <taxon>Lamiales</taxon>
        <taxon>Phrymaceae</taxon>
        <taxon>Erythranthe</taxon>
    </lineage>
</organism>
<keyword evidence="5" id="KW-0010">Activator</keyword>
<evidence type="ECO:0000256" key="9">
    <source>
        <dbReference type="SAM" id="MobiDB-lite"/>
    </source>
</evidence>
<sequence>TTGAAAAAAAASSSGGGVIEEKKYKGVRKRKWGKYVSEIRLPNSRDRIWLGSYDTAEKAARAFDAALFCLRGPTANFNFPDDPPRIPGGQALAPTEIQAVAQHYANSSGGDNPPAAVELEDASPPSSNSIDWSFLDLLDNSDGTNTTGGGNAGHVSDYGLFHDPAEMYIPPPPPIPDDNDDDHGIVPSFLWNF</sequence>
<protein>
    <recommendedName>
        <fullName evidence="10">AP2/ERF domain-containing protein</fullName>
    </recommendedName>
</protein>
<dbReference type="eggNOG" id="ENOG502RZQP">
    <property type="taxonomic scope" value="Eukaryota"/>
</dbReference>
<dbReference type="InterPro" id="IPR001471">
    <property type="entry name" value="AP2/ERF_dom"/>
</dbReference>
<dbReference type="Proteomes" id="UP000030748">
    <property type="component" value="Unassembled WGS sequence"/>
</dbReference>